<keyword evidence="6" id="KW-0769">Symport</keyword>
<dbReference type="PATRIC" id="fig|1423771.3.peg.2163"/>
<evidence type="ECO:0000256" key="7">
    <source>
        <dbReference type="ARBA" id="ARBA00022989"/>
    </source>
</evidence>
<dbReference type="InterPro" id="IPR051084">
    <property type="entry name" value="H+-coupled_symporters"/>
</dbReference>
<dbReference type="FunFam" id="1.20.1250.20:FF:000001">
    <property type="entry name" value="Dicarboxylate MFS transporter"/>
    <property type="match status" value="1"/>
</dbReference>
<evidence type="ECO:0000256" key="6">
    <source>
        <dbReference type="ARBA" id="ARBA00022847"/>
    </source>
</evidence>
<dbReference type="InterPro" id="IPR011701">
    <property type="entry name" value="MFS"/>
</dbReference>
<keyword evidence="5 11" id="KW-0812">Transmembrane</keyword>
<dbReference type="InterPro" id="IPR005829">
    <property type="entry name" value="Sugar_transporter_CS"/>
</dbReference>
<feature type="transmembrane region" description="Helical" evidence="11">
    <location>
        <begin position="370"/>
        <end position="391"/>
    </location>
</feature>
<feature type="transmembrane region" description="Helical" evidence="11">
    <location>
        <begin position="34"/>
        <end position="52"/>
    </location>
</feature>
<keyword evidence="4" id="KW-1003">Cell membrane</keyword>
<gene>
    <name evidence="13" type="ORF">FC47_GL002083</name>
</gene>
<dbReference type="FunFam" id="1.20.1250.20:FF:000300">
    <property type="entry name" value="Dicarboxylate MFS transporter"/>
    <property type="match status" value="1"/>
</dbReference>
<dbReference type="InterPro" id="IPR020846">
    <property type="entry name" value="MFS_dom"/>
</dbReference>
<dbReference type="AlphaFoldDB" id="A0A0R1P0Q3"/>
<feature type="transmembrane region" description="Helical" evidence="11">
    <location>
        <begin position="309"/>
        <end position="331"/>
    </location>
</feature>
<feature type="domain" description="Major facilitator superfamily (MFS) profile" evidence="12">
    <location>
        <begin position="19"/>
        <end position="426"/>
    </location>
</feature>
<evidence type="ECO:0000256" key="11">
    <source>
        <dbReference type="SAM" id="Phobius"/>
    </source>
</evidence>
<evidence type="ECO:0000256" key="2">
    <source>
        <dbReference type="ARBA" id="ARBA00008240"/>
    </source>
</evidence>
<keyword evidence="7 11" id="KW-1133">Transmembrane helix</keyword>
<name>A0A0R1P0Q3_LIMMU</name>
<evidence type="ECO:0000313" key="13">
    <source>
        <dbReference type="EMBL" id="KRL25823.1"/>
    </source>
</evidence>
<dbReference type="EMBL" id="AZEQ01000009">
    <property type="protein sequence ID" value="KRL25823.1"/>
    <property type="molecule type" value="Genomic_DNA"/>
</dbReference>
<sequence length="439" mass="47968">MQATIQTTVKRSERKIASNILKGSLGNMIEWFDWYVYASFAIYFSGAFFPANNQTAELLATAGVFAIGFFMRPLGSFVMGRFADRKGRRAALTLSVSIMATGSLVIALVPTYAQIGIWSPIILIATRLVQGLSLGGEYGTSATYMSEMASPNRRGFYSSFQYVTLIGGQLSALLVQIILQAIYTSQQLYAFGWRIPFAIGAAGAMVVLWLRLSMEESDQFKNSNRNNRQAGTLRLLAHYPKQVLTVVGMTLGGTISFYTYTTYLQQFMINTTGLSKKTAAMINFVALLVMVVLQPLFGHLSDRIGRKPLLIFFGIGGTLCTVPLFTLMAGASTALEALLLMIVGIVIVSGYTSINAIVKAELFPSEIRALGVGMPYGLTVALFGGTVNYIALWLRSIHLESAFFWYVSGAVFISLLVYAFVLKPGSLIDEEMTESTTTD</sequence>
<comment type="function">
    <text evidence="9">May be a proton symporter involved in the uptake of osmolytes such as proline and glycine betaine.</text>
</comment>
<keyword evidence="8 11" id="KW-0472">Membrane</keyword>
<dbReference type="PANTHER" id="PTHR43528">
    <property type="entry name" value="ALPHA-KETOGLUTARATE PERMEASE"/>
    <property type="match status" value="1"/>
</dbReference>
<keyword evidence="3" id="KW-0813">Transport</keyword>
<feature type="transmembrane region" description="Helical" evidence="11">
    <location>
        <begin position="156"/>
        <end position="179"/>
    </location>
</feature>
<reference evidence="13 14" key="1">
    <citation type="journal article" date="2015" name="Genome Announc.">
        <title>Expanding the biotechnology potential of lactobacilli through comparative genomics of 213 strains and associated genera.</title>
        <authorList>
            <person name="Sun Z."/>
            <person name="Harris H.M."/>
            <person name="McCann A."/>
            <person name="Guo C."/>
            <person name="Argimon S."/>
            <person name="Zhang W."/>
            <person name="Yang X."/>
            <person name="Jeffery I.B."/>
            <person name="Cooney J.C."/>
            <person name="Kagawa T.F."/>
            <person name="Liu W."/>
            <person name="Song Y."/>
            <person name="Salvetti E."/>
            <person name="Wrobel A."/>
            <person name="Rasinkangas P."/>
            <person name="Parkhill J."/>
            <person name="Rea M.C."/>
            <person name="O'Sullivan O."/>
            <person name="Ritari J."/>
            <person name="Douillard F.P."/>
            <person name="Paul Ross R."/>
            <person name="Yang R."/>
            <person name="Briner A.E."/>
            <person name="Felis G.E."/>
            <person name="de Vos W.M."/>
            <person name="Barrangou R."/>
            <person name="Klaenhammer T.R."/>
            <person name="Caufield P.W."/>
            <person name="Cui Y."/>
            <person name="Zhang H."/>
            <person name="O'Toole P.W."/>
        </authorList>
    </citation>
    <scope>NUCLEOTIDE SEQUENCE [LARGE SCALE GENOMIC DNA]</scope>
    <source>
        <strain evidence="13 14">DSM 13345</strain>
    </source>
</reference>
<feature type="transmembrane region" description="Helical" evidence="11">
    <location>
        <begin position="337"/>
        <end position="358"/>
    </location>
</feature>
<feature type="transmembrane region" description="Helical" evidence="11">
    <location>
        <begin position="58"/>
        <end position="78"/>
    </location>
</feature>
<dbReference type="RefSeq" id="WP_056968291.1">
    <property type="nucleotide sequence ID" value="NZ_AZEQ01000009.1"/>
</dbReference>
<evidence type="ECO:0000256" key="1">
    <source>
        <dbReference type="ARBA" id="ARBA00004651"/>
    </source>
</evidence>
<evidence type="ECO:0000256" key="9">
    <source>
        <dbReference type="ARBA" id="ARBA00037295"/>
    </source>
</evidence>
<dbReference type="PROSITE" id="PS00217">
    <property type="entry name" value="SUGAR_TRANSPORT_2"/>
    <property type="match status" value="1"/>
</dbReference>
<evidence type="ECO:0000259" key="12">
    <source>
        <dbReference type="PROSITE" id="PS50850"/>
    </source>
</evidence>
<feature type="transmembrane region" description="Helical" evidence="11">
    <location>
        <begin position="115"/>
        <end position="135"/>
    </location>
</feature>
<feature type="transmembrane region" description="Helical" evidence="11">
    <location>
        <begin position="90"/>
        <end position="109"/>
    </location>
</feature>
<proteinExistence type="inferred from homology"/>
<evidence type="ECO:0000256" key="10">
    <source>
        <dbReference type="ARBA" id="ARBA00039918"/>
    </source>
</evidence>
<dbReference type="Pfam" id="PF07690">
    <property type="entry name" value="MFS_1"/>
    <property type="match status" value="1"/>
</dbReference>
<comment type="caution">
    <text evidence="13">The sequence shown here is derived from an EMBL/GenBank/DDBJ whole genome shotgun (WGS) entry which is preliminary data.</text>
</comment>
<feature type="transmembrane region" description="Helical" evidence="11">
    <location>
        <begin position="403"/>
        <end position="422"/>
    </location>
</feature>
<evidence type="ECO:0000256" key="4">
    <source>
        <dbReference type="ARBA" id="ARBA00022475"/>
    </source>
</evidence>
<dbReference type="InterPro" id="IPR036259">
    <property type="entry name" value="MFS_trans_sf"/>
</dbReference>
<comment type="similarity">
    <text evidence="2">Belongs to the major facilitator superfamily. Metabolite:H+ Symporter (MHS) family (TC 2.A.1.6) family.</text>
</comment>
<accession>A0A0R1P0Q3</accession>
<dbReference type="GO" id="GO:0015293">
    <property type="term" value="F:symporter activity"/>
    <property type="evidence" value="ECO:0007669"/>
    <property type="project" value="UniProtKB-KW"/>
</dbReference>
<dbReference type="PANTHER" id="PTHR43528:SF5">
    <property type="entry name" value="PROLINE_BETAINE TRANSPORTER"/>
    <property type="match status" value="1"/>
</dbReference>
<dbReference type="CDD" id="cd17367">
    <property type="entry name" value="MFS_KgtP"/>
    <property type="match status" value="1"/>
</dbReference>
<dbReference type="GO" id="GO:0005886">
    <property type="term" value="C:plasma membrane"/>
    <property type="evidence" value="ECO:0007669"/>
    <property type="project" value="UniProtKB-SubCell"/>
</dbReference>
<feature type="transmembrane region" description="Helical" evidence="11">
    <location>
        <begin position="280"/>
        <end position="297"/>
    </location>
</feature>
<evidence type="ECO:0000313" key="14">
    <source>
        <dbReference type="Proteomes" id="UP000050901"/>
    </source>
</evidence>
<dbReference type="Proteomes" id="UP000050901">
    <property type="component" value="Unassembled WGS sequence"/>
</dbReference>
<dbReference type="PROSITE" id="PS50850">
    <property type="entry name" value="MFS"/>
    <property type="match status" value="1"/>
</dbReference>
<dbReference type="Gene3D" id="1.20.1250.20">
    <property type="entry name" value="MFS general substrate transporter like domains"/>
    <property type="match status" value="2"/>
</dbReference>
<evidence type="ECO:0000256" key="8">
    <source>
        <dbReference type="ARBA" id="ARBA00023136"/>
    </source>
</evidence>
<comment type="subcellular location">
    <subcellularLocation>
        <location evidence="1">Cell membrane</location>
        <topology evidence="1">Multi-pass membrane protein</topology>
    </subcellularLocation>
</comment>
<organism evidence="13 14">
    <name type="scientific">Limosilactobacillus mucosae DSM 13345</name>
    <dbReference type="NCBI Taxonomy" id="1423771"/>
    <lineage>
        <taxon>Bacteria</taxon>
        <taxon>Bacillati</taxon>
        <taxon>Bacillota</taxon>
        <taxon>Bacilli</taxon>
        <taxon>Lactobacillales</taxon>
        <taxon>Lactobacillaceae</taxon>
        <taxon>Limosilactobacillus</taxon>
    </lineage>
</organism>
<protein>
    <recommendedName>
        <fullName evidence="10">Putative proline/betaine transporter</fullName>
    </recommendedName>
</protein>
<evidence type="ECO:0000256" key="3">
    <source>
        <dbReference type="ARBA" id="ARBA00022448"/>
    </source>
</evidence>
<feature type="transmembrane region" description="Helical" evidence="11">
    <location>
        <begin position="243"/>
        <end position="260"/>
    </location>
</feature>
<dbReference type="SUPFAM" id="SSF103473">
    <property type="entry name" value="MFS general substrate transporter"/>
    <property type="match status" value="1"/>
</dbReference>
<evidence type="ECO:0000256" key="5">
    <source>
        <dbReference type="ARBA" id="ARBA00022692"/>
    </source>
</evidence>
<feature type="transmembrane region" description="Helical" evidence="11">
    <location>
        <begin position="191"/>
        <end position="212"/>
    </location>
</feature>